<organism evidence="2 3">
    <name type="scientific">Aeromonas phage 2L372D</name>
    <dbReference type="NCBI Taxonomy" id="2588097"/>
    <lineage>
        <taxon>Viruses</taxon>
        <taxon>Duplodnaviria</taxon>
        <taxon>Heunggongvirae</taxon>
        <taxon>Uroviricota</taxon>
        <taxon>Caudoviricetes</taxon>
        <taxon>Plateaulakevirus</taxon>
        <taxon>Plateaulakevirus pv2L372D</taxon>
    </lineage>
</organism>
<dbReference type="Gene3D" id="3.90.75.20">
    <property type="match status" value="1"/>
</dbReference>
<dbReference type="InterPro" id="IPR044925">
    <property type="entry name" value="His-Me_finger_sf"/>
</dbReference>
<dbReference type="InterPro" id="IPR003615">
    <property type="entry name" value="HNH_nuc"/>
</dbReference>
<proteinExistence type="predicted"/>
<keyword evidence="3" id="KW-1185">Reference proteome</keyword>
<reference evidence="2 3" key="1">
    <citation type="submission" date="2019-04" db="EMBL/GenBank/DDBJ databases">
        <title>Nine Novel Phages from a Plateau Lake in Southwest China Provide Insights into Aeromonas Phage Diversity.</title>
        <authorList>
            <person name="Xiao W."/>
            <person name="Bai M."/>
            <person name="Wang Y."/>
            <person name="Cui X."/>
        </authorList>
    </citation>
    <scope>NUCLEOTIDE SEQUENCE [LARGE SCALE GENOMIC DNA]</scope>
</reference>
<protein>
    <recommendedName>
        <fullName evidence="1">HNH nuclease domain-containing protein</fullName>
    </recommendedName>
</protein>
<dbReference type="Proteomes" id="UP000316128">
    <property type="component" value="Segment"/>
</dbReference>
<accession>A0A4Y5TX33</accession>
<feature type="domain" description="HNH nuclease" evidence="1">
    <location>
        <begin position="65"/>
        <end position="105"/>
    </location>
</feature>
<evidence type="ECO:0000313" key="2">
    <source>
        <dbReference type="EMBL" id="QDB73981.1"/>
    </source>
</evidence>
<gene>
    <name evidence="2" type="ORF">2L372D_067</name>
</gene>
<sequence>MGNQQVSLENLYRIKPLGDTLFHDGLGNIFSTKRGKLKKLTLIPHGGKTKKTYYRVKALGRLWMVHHLVCIEKYNRLMFSGESVNHLDGDTENNSPENLEFSTHEKQCIHAKQNKLYCCGEDWHKARKLI</sequence>
<dbReference type="Pfam" id="PF13392">
    <property type="entry name" value="HNH_3"/>
    <property type="match status" value="1"/>
</dbReference>
<dbReference type="SUPFAM" id="SSF54060">
    <property type="entry name" value="His-Me finger endonucleases"/>
    <property type="match status" value="1"/>
</dbReference>
<name>A0A4Y5TX33_9CAUD</name>
<evidence type="ECO:0000313" key="3">
    <source>
        <dbReference type="Proteomes" id="UP000316128"/>
    </source>
</evidence>
<evidence type="ECO:0000259" key="1">
    <source>
        <dbReference type="Pfam" id="PF13392"/>
    </source>
</evidence>
<dbReference type="EMBL" id="MK804893">
    <property type="protein sequence ID" value="QDB73981.1"/>
    <property type="molecule type" value="Genomic_DNA"/>
</dbReference>